<sequence length="257" mass="28927">MLPAERLRLIKQLLTKKEELTTNEVALKLAVSKDTVRRDFDHLAQTGQALRIHGGLMTLGDSGVPNFKERTKILSPLKHEMAKLAAKFVSHDGLYYFDTSTTLVQLAKLIDFKGTTIVTNSLDNALALTSSRLMRVELLGGTLNKHNRFTSSMTSLGELANYQFDVAFIGTSRLSPTGIFVVDQDDSYLPRQAIKQARKVVVVAEQHKFHTDRSSFKVCDLNEIDVLITDEQLTKTQRKWFRSDTQILYAKLGRNGK</sequence>
<dbReference type="Pfam" id="PF08220">
    <property type="entry name" value="HTH_DeoR"/>
    <property type="match status" value="1"/>
</dbReference>
<dbReference type="SUPFAM" id="SSF46785">
    <property type="entry name" value="Winged helix' DNA-binding domain"/>
    <property type="match status" value="1"/>
</dbReference>
<dbReference type="AlphaFoldDB" id="A0A6F9XV99"/>
<dbReference type="InterPro" id="IPR037171">
    <property type="entry name" value="NagB/RpiA_transferase-like"/>
</dbReference>
<dbReference type="PANTHER" id="PTHR30363:SF44">
    <property type="entry name" value="AGA OPERON TRANSCRIPTIONAL REPRESSOR-RELATED"/>
    <property type="match status" value="1"/>
</dbReference>
<accession>A0A6F9XV99</accession>
<dbReference type="SUPFAM" id="SSF100950">
    <property type="entry name" value="NagB/RpiA/CoA transferase-like"/>
    <property type="match status" value="1"/>
</dbReference>
<keyword evidence="3" id="KW-0804">Transcription</keyword>
<evidence type="ECO:0000259" key="4">
    <source>
        <dbReference type="PROSITE" id="PS51000"/>
    </source>
</evidence>
<dbReference type="InterPro" id="IPR018356">
    <property type="entry name" value="Tscrpt_reg_HTH_DeoR_CS"/>
</dbReference>
<dbReference type="PRINTS" id="PR00037">
    <property type="entry name" value="HTHLACR"/>
</dbReference>
<proteinExistence type="predicted"/>
<name>A0A6F9XV99_9LACO</name>
<dbReference type="RefSeq" id="WP_172586437.1">
    <property type="nucleotide sequence ID" value="NZ_BLAN01000121.1"/>
</dbReference>
<keyword evidence="2" id="KW-0238">DNA-binding</keyword>
<dbReference type="InterPro" id="IPR001034">
    <property type="entry name" value="DeoR_HTH"/>
</dbReference>
<evidence type="ECO:0000256" key="1">
    <source>
        <dbReference type="ARBA" id="ARBA00023015"/>
    </source>
</evidence>
<evidence type="ECO:0000313" key="5">
    <source>
        <dbReference type="EMBL" id="GET09203.1"/>
    </source>
</evidence>
<dbReference type="SMART" id="SM00420">
    <property type="entry name" value="HTH_DEOR"/>
    <property type="match status" value="1"/>
</dbReference>
<dbReference type="InterPro" id="IPR036390">
    <property type="entry name" value="WH_DNA-bd_sf"/>
</dbReference>
<dbReference type="InterPro" id="IPR036388">
    <property type="entry name" value="WH-like_DNA-bd_sf"/>
</dbReference>
<feature type="domain" description="HTH deoR-type" evidence="4">
    <location>
        <begin position="3"/>
        <end position="58"/>
    </location>
</feature>
<organism evidence="5">
    <name type="scientific">Ligilactobacillus agilis</name>
    <dbReference type="NCBI Taxonomy" id="1601"/>
    <lineage>
        <taxon>Bacteria</taxon>
        <taxon>Bacillati</taxon>
        <taxon>Bacillota</taxon>
        <taxon>Bacilli</taxon>
        <taxon>Lactobacillales</taxon>
        <taxon>Lactobacillaceae</taxon>
        <taxon>Ligilactobacillus</taxon>
    </lineage>
</organism>
<dbReference type="GO" id="GO:0003700">
    <property type="term" value="F:DNA-binding transcription factor activity"/>
    <property type="evidence" value="ECO:0007669"/>
    <property type="project" value="InterPro"/>
</dbReference>
<dbReference type="GO" id="GO:0003677">
    <property type="term" value="F:DNA binding"/>
    <property type="evidence" value="ECO:0007669"/>
    <property type="project" value="UniProtKB-KW"/>
</dbReference>
<dbReference type="Gene3D" id="1.10.10.10">
    <property type="entry name" value="Winged helix-like DNA-binding domain superfamily/Winged helix DNA-binding domain"/>
    <property type="match status" value="1"/>
</dbReference>
<evidence type="ECO:0000256" key="2">
    <source>
        <dbReference type="ARBA" id="ARBA00023125"/>
    </source>
</evidence>
<dbReference type="PANTHER" id="PTHR30363">
    <property type="entry name" value="HTH-TYPE TRANSCRIPTIONAL REGULATOR SRLR-RELATED"/>
    <property type="match status" value="1"/>
</dbReference>
<dbReference type="Pfam" id="PF00455">
    <property type="entry name" value="DeoRC"/>
    <property type="match status" value="1"/>
</dbReference>
<dbReference type="PROSITE" id="PS00894">
    <property type="entry name" value="HTH_DEOR_1"/>
    <property type="match status" value="1"/>
</dbReference>
<comment type="caution">
    <text evidence="5">The sequence shown here is derived from an EMBL/GenBank/DDBJ whole genome shotgun (WGS) entry which is preliminary data.</text>
</comment>
<gene>
    <name evidence="5" type="primary">DeoR_3</name>
    <name evidence="5" type="ORF">SY111_18270</name>
</gene>
<keyword evidence="1" id="KW-0805">Transcription regulation</keyword>
<dbReference type="PROSITE" id="PS51000">
    <property type="entry name" value="HTH_DEOR_2"/>
    <property type="match status" value="1"/>
</dbReference>
<dbReference type="SMART" id="SM01134">
    <property type="entry name" value="DeoRC"/>
    <property type="match status" value="1"/>
</dbReference>
<evidence type="ECO:0000256" key="3">
    <source>
        <dbReference type="ARBA" id="ARBA00023163"/>
    </source>
</evidence>
<dbReference type="InterPro" id="IPR014036">
    <property type="entry name" value="DeoR-like_C"/>
</dbReference>
<dbReference type="Proteomes" id="UP000494178">
    <property type="component" value="Unassembled WGS sequence"/>
</dbReference>
<protein>
    <submittedName>
        <fullName evidence="5">DeoR family transcriptional regulator</fullName>
    </submittedName>
</protein>
<reference evidence="5" key="1">
    <citation type="submission" date="2019-10" db="EMBL/GenBank/DDBJ databases">
        <title>Lactobacillus agilis SY111 Whole Genome Sequencing Project.</title>
        <authorList>
            <person name="Suzuki S."/>
            <person name="Endo A."/>
            <person name="Maeno S."/>
            <person name="Shiwa Y."/>
            <person name="Matsutani M."/>
            <person name="Kajikawa A."/>
        </authorList>
    </citation>
    <scope>NUCLEOTIDE SEQUENCE</scope>
    <source>
        <strain evidence="5">SY111</strain>
    </source>
</reference>
<dbReference type="EMBL" id="BLAN01000121">
    <property type="protein sequence ID" value="GET09203.1"/>
    <property type="molecule type" value="Genomic_DNA"/>
</dbReference>
<dbReference type="InterPro" id="IPR050313">
    <property type="entry name" value="Carb_Metab_HTH_regulators"/>
</dbReference>